<dbReference type="PROSITE" id="PS51257">
    <property type="entry name" value="PROKAR_LIPOPROTEIN"/>
    <property type="match status" value="1"/>
</dbReference>
<comment type="caution">
    <text evidence="2">The sequence shown here is derived from an EMBL/GenBank/DDBJ whole genome shotgun (WGS) entry which is preliminary data.</text>
</comment>
<evidence type="ECO:0008006" key="4">
    <source>
        <dbReference type="Google" id="ProtNLM"/>
    </source>
</evidence>
<protein>
    <recommendedName>
        <fullName evidence="4">Lipoprotein</fullName>
    </recommendedName>
</protein>
<sequence>MRSLVCAFTALVLLAACSPALNWRTVALADAPLTVMLPCKPDQAVRDVDWGAGRVPLSMVGCEAGGATWAVSHVLLGQPQDAPAVLERWQRALQKQLQLPATIPAGEPYLIKGGLELPQAMKVEWDGRNAKGDAVVADVRWFARLESSGVRVYQAMVLSPGQPVAAAARDTFVQGLQLR</sequence>
<feature type="chain" id="PRO_5045871972" description="Lipoprotein" evidence="1">
    <location>
        <begin position="30"/>
        <end position="179"/>
    </location>
</feature>
<dbReference type="RefSeq" id="WP_184711663.1">
    <property type="nucleotide sequence ID" value="NZ_JACHKZ010000048.1"/>
</dbReference>
<feature type="signal peptide" evidence="1">
    <location>
        <begin position="1"/>
        <end position="29"/>
    </location>
</feature>
<evidence type="ECO:0000256" key="1">
    <source>
        <dbReference type="SAM" id="SignalP"/>
    </source>
</evidence>
<keyword evidence="3" id="KW-1185">Reference proteome</keyword>
<evidence type="ECO:0000313" key="2">
    <source>
        <dbReference type="EMBL" id="MBB6579993.1"/>
    </source>
</evidence>
<accession>A0ABR6RLF2</accession>
<evidence type="ECO:0000313" key="3">
    <source>
        <dbReference type="Proteomes" id="UP000562492"/>
    </source>
</evidence>
<name>A0ABR6RLF2_9BURK</name>
<dbReference type="Proteomes" id="UP000562492">
    <property type="component" value="Unassembled WGS sequence"/>
</dbReference>
<organism evidence="2 3">
    <name type="scientific">Comamonas odontotermitis</name>
    <dbReference type="NCBI Taxonomy" id="379895"/>
    <lineage>
        <taxon>Bacteria</taxon>
        <taxon>Pseudomonadati</taxon>
        <taxon>Pseudomonadota</taxon>
        <taxon>Betaproteobacteria</taxon>
        <taxon>Burkholderiales</taxon>
        <taxon>Comamonadaceae</taxon>
        <taxon>Comamonas</taxon>
    </lineage>
</organism>
<dbReference type="EMBL" id="JACHKZ010000048">
    <property type="protein sequence ID" value="MBB6579993.1"/>
    <property type="molecule type" value="Genomic_DNA"/>
</dbReference>
<reference evidence="2 3" key="1">
    <citation type="submission" date="2020-08" db="EMBL/GenBank/DDBJ databases">
        <title>Functional genomics of gut bacteria from endangered species of beetles.</title>
        <authorList>
            <person name="Carlos-Shanley C."/>
        </authorList>
    </citation>
    <scope>NUCLEOTIDE SEQUENCE [LARGE SCALE GENOMIC DNA]</scope>
    <source>
        <strain evidence="2 3">S00124</strain>
    </source>
</reference>
<proteinExistence type="predicted"/>
<keyword evidence="1" id="KW-0732">Signal</keyword>
<gene>
    <name evidence="2" type="ORF">HNP33_004119</name>
</gene>